<dbReference type="EMBL" id="CADEAL010001968">
    <property type="protein sequence ID" value="CAB1436989.1"/>
    <property type="molecule type" value="Genomic_DNA"/>
</dbReference>
<proteinExistence type="predicted"/>
<feature type="compositionally biased region" description="Polar residues" evidence="1">
    <location>
        <begin position="671"/>
        <end position="680"/>
    </location>
</feature>
<feature type="compositionally biased region" description="Acidic residues" evidence="1">
    <location>
        <begin position="505"/>
        <end position="520"/>
    </location>
</feature>
<accession>A0A9N7USB7</accession>
<sequence length="725" mass="79818">MRGLPLEDAGFCYRKSLEMSCCRGPVARKDRPGSARVLVTELSGSGQINPTPTTKPCQDPETAVELHLSAEKLKSLCGTWDLSFVTSLEICVDTQETTLGNFGALLPKLVLLKMNNSAIMSVRSKASMSKSFLKQKCNLTMSRDGPMGITVRLYTGHMGATKNYKVLEAIKRRRFEAEKTWEPALSHLQVLWMSRCCLQDLDGISNFSCLKELYVAYNGVSDLSQLGMLENLQLLDLEGNDVDDLVQVQYLGLCGKLQKLTLEGNPVCVRPTPTATQTSEYRYRAAVRELVPQLHYLDNIRVEDDGLSCSGTMGEDWAVLRNSIRDCSSSQSATEDEETAEGAWPDSRPSSARRPASSHSCVWPLSSAGSRPQTGSRPMSATRSGVLSPPGSRPGSADSDIAAVEAETSILTHGAGKIVYCGNPVQAIRARREKLKTAPTKSTFTPRDLLIHVPEHTYDLEEPDVRERGDVFAELRAWREQHSRRLQAIENERLPQVLAIRHSEEEEEGDDDNVDDDEQEGFDRMGNDRSDEERGGKRRGESQDSSFQSLSPDLHHREAVSPHVARLSLSSDTTLSPCPPVSATATPGNRKPQGFRARRLRLSQADSELLPVSSKARCSHQIGTAAGNIERELQQVQQMTRTRLPQVAHIHRPPPTSAPAEGHMDPCVGVDSSSAQSGSKPRNVPPMSKLPHRPAITRPHTARAALQKHHPHHTLQPCRGSSHPD</sequence>
<dbReference type="AlphaFoldDB" id="A0A9N7USB7"/>
<dbReference type="SUPFAM" id="SSF52058">
    <property type="entry name" value="L domain-like"/>
    <property type="match status" value="1"/>
</dbReference>
<comment type="caution">
    <text evidence="2">The sequence shown here is derived from an EMBL/GenBank/DDBJ whole genome shotgun (WGS) entry which is preliminary data.</text>
</comment>
<feature type="region of interest" description="Disordered" evidence="1">
    <location>
        <begin position="570"/>
        <end position="595"/>
    </location>
</feature>
<evidence type="ECO:0008006" key="4">
    <source>
        <dbReference type="Google" id="ProtNLM"/>
    </source>
</evidence>
<feature type="compositionally biased region" description="Low complexity" evidence="1">
    <location>
        <begin position="343"/>
        <end position="360"/>
    </location>
</feature>
<dbReference type="PANTHER" id="PTHR22708">
    <property type="entry name" value="LEUCINE-RICH REPEAT-CONTAINING PROTEIN 56"/>
    <property type="match status" value="1"/>
</dbReference>
<dbReference type="Proteomes" id="UP001153269">
    <property type="component" value="Unassembled WGS sequence"/>
</dbReference>
<dbReference type="Gene3D" id="3.80.10.10">
    <property type="entry name" value="Ribonuclease Inhibitor"/>
    <property type="match status" value="1"/>
</dbReference>
<reference evidence="2" key="1">
    <citation type="submission" date="2020-03" db="EMBL/GenBank/DDBJ databases">
        <authorList>
            <person name="Weist P."/>
        </authorList>
    </citation>
    <scope>NUCLEOTIDE SEQUENCE</scope>
</reference>
<evidence type="ECO:0000256" key="1">
    <source>
        <dbReference type="SAM" id="MobiDB-lite"/>
    </source>
</evidence>
<feature type="region of interest" description="Disordered" evidence="1">
    <location>
        <begin position="653"/>
        <end position="725"/>
    </location>
</feature>
<evidence type="ECO:0000313" key="2">
    <source>
        <dbReference type="EMBL" id="CAB1436989.1"/>
    </source>
</evidence>
<feature type="region of interest" description="Disordered" evidence="1">
    <location>
        <begin position="329"/>
        <end position="398"/>
    </location>
</feature>
<dbReference type="InterPro" id="IPR040091">
    <property type="entry name" value="LRRC56"/>
</dbReference>
<dbReference type="PANTHER" id="PTHR22708:SF0">
    <property type="entry name" value="LEUCINE-RICH REPEAT-CONTAINING PROTEIN 56"/>
    <property type="match status" value="1"/>
</dbReference>
<dbReference type="InterPro" id="IPR032675">
    <property type="entry name" value="LRR_dom_sf"/>
</dbReference>
<organism evidence="2 3">
    <name type="scientific">Pleuronectes platessa</name>
    <name type="common">European plaice</name>
    <dbReference type="NCBI Taxonomy" id="8262"/>
    <lineage>
        <taxon>Eukaryota</taxon>
        <taxon>Metazoa</taxon>
        <taxon>Chordata</taxon>
        <taxon>Craniata</taxon>
        <taxon>Vertebrata</taxon>
        <taxon>Euteleostomi</taxon>
        <taxon>Actinopterygii</taxon>
        <taxon>Neopterygii</taxon>
        <taxon>Teleostei</taxon>
        <taxon>Neoteleostei</taxon>
        <taxon>Acanthomorphata</taxon>
        <taxon>Carangaria</taxon>
        <taxon>Pleuronectiformes</taxon>
        <taxon>Pleuronectoidei</taxon>
        <taxon>Pleuronectidae</taxon>
        <taxon>Pleuronectes</taxon>
    </lineage>
</organism>
<feature type="region of interest" description="Disordered" evidence="1">
    <location>
        <begin position="501"/>
        <end position="553"/>
    </location>
</feature>
<feature type="compositionally biased region" description="Basic and acidic residues" evidence="1">
    <location>
        <begin position="521"/>
        <end position="542"/>
    </location>
</feature>
<keyword evidence="3" id="KW-1185">Reference proteome</keyword>
<feature type="compositionally biased region" description="Polar residues" evidence="1">
    <location>
        <begin position="367"/>
        <end position="385"/>
    </location>
</feature>
<protein>
    <recommendedName>
        <fullName evidence="4">Leucine-rich repeat-containing protein 56</fullName>
    </recommendedName>
</protein>
<evidence type="ECO:0000313" key="3">
    <source>
        <dbReference type="Proteomes" id="UP001153269"/>
    </source>
</evidence>
<gene>
    <name evidence="2" type="ORF">PLEPLA_LOCUS25022</name>
</gene>
<name>A0A9N7USB7_PLEPL</name>